<dbReference type="Pfam" id="PF13566">
    <property type="entry name" value="DUF4130"/>
    <property type="match status" value="1"/>
</dbReference>
<dbReference type="EMBL" id="SJPO01000003">
    <property type="protein sequence ID" value="TWT77864.1"/>
    <property type="molecule type" value="Genomic_DNA"/>
</dbReference>
<dbReference type="RefSeq" id="WP_146585752.1">
    <property type="nucleotide sequence ID" value="NZ_SJPO01000003.1"/>
</dbReference>
<dbReference type="InterPro" id="IPR005273">
    <property type="entry name" value="Ura-DNA_glyco_family4"/>
</dbReference>
<evidence type="ECO:0000256" key="5">
    <source>
        <dbReference type="ARBA" id="ARBA00022763"/>
    </source>
</evidence>
<dbReference type="InterPro" id="IPR036895">
    <property type="entry name" value="Uracil-DNA_glycosylase-like_sf"/>
</dbReference>
<keyword evidence="8" id="KW-0411">Iron-sulfur</keyword>
<evidence type="ECO:0000313" key="12">
    <source>
        <dbReference type="Proteomes" id="UP000318478"/>
    </source>
</evidence>
<dbReference type="OrthoDB" id="5290748at2"/>
<reference evidence="11 12" key="1">
    <citation type="submission" date="2019-02" db="EMBL/GenBank/DDBJ databases">
        <title>Deep-cultivation of Planctomycetes and their phenomic and genomic characterization uncovers novel biology.</title>
        <authorList>
            <person name="Wiegand S."/>
            <person name="Jogler M."/>
            <person name="Boedeker C."/>
            <person name="Pinto D."/>
            <person name="Vollmers J."/>
            <person name="Rivas-Marin E."/>
            <person name="Kohn T."/>
            <person name="Peeters S.H."/>
            <person name="Heuer A."/>
            <person name="Rast P."/>
            <person name="Oberbeckmann S."/>
            <person name="Bunk B."/>
            <person name="Jeske O."/>
            <person name="Meyerdierks A."/>
            <person name="Storesund J.E."/>
            <person name="Kallscheuer N."/>
            <person name="Luecker S."/>
            <person name="Lage O.M."/>
            <person name="Pohl T."/>
            <person name="Merkel B.J."/>
            <person name="Hornburger P."/>
            <person name="Mueller R.-W."/>
            <person name="Bruemmer F."/>
            <person name="Labrenz M."/>
            <person name="Spormann A.M."/>
            <person name="Op Den Camp H."/>
            <person name="Overmann J."/>
            <person name="Amann R."/>
            <person name="Jetten M.S.M."/>
            <person name="Mascher T."/>
            <person name="Medema M.H."/>
            <person name="Devos D.P."/>
            <person name="Kaster A.-K."/>
            <person name="Ovreas L."/>
            <person name="Rohde M."/>
            <person name="Galperin M.Y."/>
            <person name="Jogler C."/>
        </authorList>
    </citation>
    <scope>NUCLEOTIDE SEQUENCE [LARGE SCALE GENOMIC DNA]</scope>
    <source>
        <strain evidence="11 12">Pla123a</strain>
    </source>
</reference>
<evidence type="ECO:0000256" key="4">
    <source>
        <dbReference type="ARBA" id="ARBA00022723"/>
    </source>
</evidence>
<keyword evidence="7" id="KW-0408">Iron</keyword>
<name>A0A5C5YS89_9BACT</name>
<dbReference type="NCBIfam" id="TIGR03914">
    <property type="entry name" value="UDG_fam_dom"/>
    <property type="match status" value="1"/>
</dbReference>
<keyword evidence="4" id="KW-0479">Metal-binding</keyword>
<keyword evidence="12" id="KW-1185">Reference proteome</keyword>
<evidence type="ECO:0000256" key="6">
    <source>
        <dbReference type="ARBA" id="ARBA00022801"/>
    </source>
</evidence>
<dbReference type="Proteomes" id="UP000318478">
    <property type="component" value="Unassembled WGS sequence"/>
</dbReference>
<proteinExistence type="inferred from homology"/>
<dbReference type="InterPro" id="IPR005122">
    <property type="entry name" value="Uracil-DNA_glycosylase-like"/>
</dbReference>
<dbReference type="GO" id="GO:0006281">
    <property type="term" value="P:DNA repair"/>
    <property type="evidence" value="ECO:0007669"/>
    <property type="project" value="UniProtKB-KW"/>
</dbReference>
<evidence type="ECO:0000256" key="1">
    <source>
        <dbReference type="ARBA" id="ARBA00006521"/>
    </source>
</evidence>
<dbReference type="SMART" id="SM00987">
    <property type="entry name" value="UreE_C"/>
    <property type="match status" value="1"/>
</dbReference>
<dbReference type="GO" id="GO:0097506">
    <property type="term" value="F:deaminated base DNA N-glycosylase activity"/>
    <property type="evidence" value="ECO:0007669"/>
    <property type="project" value="UniProtKB-ARBA"/>
</dbReference>
<dbReference type="SMART" id="SM00986">
    <property type="entry name" value="UDG"/>
    <property type="match status" value="1"/>
</dbReference>
<dbReference type="InterPro" id="IPR025404">
    <property type="entry name" value="DUF4130"/>
</dbReference>
<evidence type="ECO:0000259" key="10">
    <source>
        <dbReference type="SMART" id="SM00986"/>
    </source>
</evidence>
<evidence type="ECO:0000256" key="3">
    <source>
        <dbReference type="ARBA" id="ARBA00022485"/>
    </source>
</evidence>
<dbReference type="CDD" id="cd10030">
    <property type="entry name" value="UDG-F4_TTUDGA_SPO1dp_like"/>
    <property type="match status" value="1"/>
</dbReference>
<keyword evidence="9" id="KW-0234">DNA repair</keyword>
<keyword evidence="3" id="KW-0004">4Fe-4S</keyword>
<evidence type="ECO:0000256" key="9">
    <source>
        <dbReference type="ARBA" id="ARBA00023204"/>
    </source>
</evidence>
<feature type="domain" description="Uracil-DNA glycosylase-like" evidence="10">
    <location>
        <begin position="298"/>
        <end position="458"/>
    </location>
</feature>
<dbReference type="NCBIfam" id="TIGR00758">
    <property type="entry name" value="UDG_fam4"/>
    <property type="match status" value="1"/>
</dbReference>
<keyword evidence="6" id="KW-0378">Hydrolase</keyword>
<dbReference type="Gene3D" id="3.40.470.10">
    <property type="entry name" value="Uracil-DNA glycosylase-like domain"/>
    <property type="match status" value="1"/>
</dbReference>
<evidence type="ECO:0000256" key="7">
    <source>
        <dbReference type="ARBA" id="ARBA00023004"/>
    </source>
</evidence>
<accession>A0A5C5YS89</accession>
<dbReference type="NCBIfam" id="TIGR03915">
    <property type="entry name" value="SAM_7_link_chp"/>
    <property type="match status" value="1"/>
</dbReference>
<dbReference type="InterPro" id="IPR023875">
    <property type="entry name" value="DNA_repair_put"/>
</dbReference>
<dbReference type="PANTHER" id="PTHR33693:SF9">
    <property type="entry name" value="TYPE-4 URACIL-DNA GLYCOSYLASE"/>
    <property type="match status" value="1"/>
</dbReference>
<comment type="caution">
    <text evidence="11">The sequence shown here is derived from an EMBL/GenBank/DDBJ whole genome shotgun (WGS) entry which is preliminary data.</text>
</comment>
<dbReference type="AlphaFoldDB" id="A0A5C5YS89"/>
<evidence type="ECO:0000256" key="2">
    <source>
        <dbReference type="ARBA" id="ARBA00019403"/>
    </source>
</evidence>
<gene>
    <name evidence="11" type="ORF">Pla123a_16620</name>
</gene>
<organism evidence="11 12">
    <name type="scientific">Posidoniimonas polymericola</name>
    <dbReference type="NCBI Taxonomy" id="2528002"/>
    <lineage>
        <taxon>Bacteria</taxon>
        <taxon>Pseudomonadati</taxon>
        <taxon>Planctomycetota</taxon>
        <taxon>Planctomycetia</taxon>
        <taxon>Pirellulales</taxon>
        <taxon>Lacipirellulaceae</taxon>
        <taxon>Posidoniimonas</taxon>
    </lineage>
</organism>
<dbReference type="SUPFAM" id="SSF52141">
    <property type="entry name" value="Uracil-DNA glycosylase-like"/>
    <property type="match status" value="1"/>
</dbReference>
<comment type="similarity">
    <text evidence="1">Belongs to the uracil-DNA glycosylase (UDG) superfamily. Type 4 (UDGa) family.</text>
</comment>
<protein>
    <recommendedName>
        <fullName evidence="2">Type-4 uracil-DNA glycosylase</fullName>
    </recommendedName>
</protein>
<dbReference type="Pfam" id="PF03167">
    <property type="entry name" value="UDG"/>
    <property type="match status" value="1"/>
</dbReference>
<dbReference type="InterPro" id="IPR051536">
    <property type="entry name" value="UDG_Type-4/5"/>
</dbReference>
<dbReference type="GO" id="GO:0051539">
    <property type="term" value="F:4 iron, 4 sulfur cluster binding"/>
    <property type="evidence" value="ECO:0007669"/>
    <property type="project" value="UniProtKB-KW"/>
</dbReference>
<dbReference type="GO" id="GO:0046872">
    <property type="term" value="F:metal ion binding"/>
    <property type="evidence" value="ECO:0007669"/>
    <property type="project" value="UniProtKB-KW"/>
</dbReference>
<dbReference type="PANTHER" id="PTHR33693">
    <property type="entry name" value="TYPE-5 URACIL-DNA GLYCOSYLASE"/>
    <property type="match status" value="1"/>
</dbReference>
<evidence type="ECO:0000313" key="11">
    <source>
        <dbReference type="EMBL" id="TWT77864.1"/>
    </source>
</evidence>
<evidence type="ECO:0000256" key="8">
    <source>
        <dbReference type="ARBA" id="ARBA00023014"/>
    </source>
</evidence>
<keyword evidence="5" id="KW-0227">DNA damage</keyword>
<sequence>MYVFPVAGFAEWRDAARGLLMAGATPGEVRFEPPSEQRSLFAEIPPAPLTKSRKVVRTPKEFVKLAERVALHAAPRRFDLLYRLLYRLTHESYQLLDDAIDPDVAEANAMRAAVKRDAHKAKAFVRFHEVPSRSDREAFVAWHRADHQILSIVAPFFSRRFPSMDWTVWTPHESASWDGHELRYGPGAGREQAPADDELIGLWQQYYAAAFNPARKNTKAMKREMPVRYWQSMPETRLLPELLADADRRAAAMVDRGRRLAVTAADFLPADADLDSLRTAAAACRGCELCDIGSRTVFGEGPTDARLMLVGEQPGDEEDLAGRPFVGPAGRALDAALAEAGVDRAGVHLTNTVKHFYHVERGKRRLHKKPAVRHANACAPWLRAEINLVRPAAIVALGATAAQTLVRRDLRVTESRGQWFATAAGFPVLVANHPSAVLRARDERHSEDLRRGLIDDLATAIQFVSQPASTK</sequence>